<evidence type="ECO:0000313" key="10">
    <source>
        <dbReference type="EMBL" id="EAZ81561.2"/>
    </source>
</evidence>
<keyword evidence="2" id="KW-0813">Transport</keyword>
<evidence type="ECO:0000256" key="1">
    <source>
        <dbReference type="ARBA" id="ARBA00004571"/>
    </source>
</evidence>
<dbReference type="InterPro" id="IPR057601">
    <property type="entry name" value="Oar-like_b-barrel"/>
</dbReference>
<sequence length="1113" mass="121714">MRQNLLRSFLVMLFISLGLGMAQAQVTTSSIQGQINDADGETLPGANIVATHEPSGTRYGAVSNLDGRFTIPNMRIGGPYTVTVSFIGYETSTFSGIILRLGEPYVVNVVLGDDATELGEVLVTGSRTGELESDKTGTSTSISTKQLTELPQINRSVTEFTRLTPQANGTSFAGRDARYNNIQIDGANFNNGFGLSSNPLPGGNSQPISLDAIEQISVNIAPFDVTQSGFTGAGINAVTRSGTNTMSGSAYFFGKNQSLQGRKIGENELEKVDAATKNFGFRLGGPIIKNKLFFFVNGEREVNTGANASGANLWKASTDGVSNPENNISRTTVSDLESVRDHLINQWGYDPGRYQGYANEAEQASTKFLARIDWNINDKHKLAVRYNQVVGTSPQTTNATSGPRPRTPFPAGARVGPNSIAFENSAYGFENSVKSITAELNSYFSPKVSNQFLFTYSKIQDTRTTPGDQLFPMVDIWDGGIGNGDMNYMTFGTELFSYNNDVVNDNFSFINNLTYIEGRHTITGGAAFEIQKFGNSYVRMGTSYYRYASVEDFLTTGTANEVAPIMFGLTYPYEGQETYARVNFGLASLYAQDKFSVNDQLSLTLGLRAELPIYLNDLTPNPSINDITLLDTEYNPKNYDSGSWPDSKLMLSPRFGFNYDVNGDRSLILRGGTGVFSGRVPFVWLTNMPTGAGVLQNNVEPGSYGQVEGWIGNVTFQPERYYYVENPPEGAEDVFIKTPEQGAPSSFALVDTDFKMPMVWRSSLGADYKLGNSPFMLTADLLYTRDINGVFQFGANRAISPDRMNSAGDDRELVLDTDDITYNPVMGANNATILSNTDVKGHAFSATLGISVPEYNGFSGSVFYTYSAAKEVSANSGSNASSAWGASPNINSPNDQMLHISDFAVPNRVVANFSYRVEYANHFATTVGVYYSGANQGRYSYTYGNDLNGDGVNADLLFIPENTSDFNFVDIVSNGNVVYTAAEQAAAFDQYVEDNDLEEFRGDYVPRNALVMPYLSRFDVRILQDIFTNIGDTRNTLQLSLDIVNFGNLLNKDWGIQQRLNGSQNLLSRSGDVSVNPNYVMGQVSGNLASSPYQNVSNFSTTWSMQFGLRYLF</sequence>
<evidence type="ECO:0000256" key="6">
    <source>
        <dbReference type="ARBA" id="ARBA00023237"/>
    </source>
</evidence>
<dbReference type="STRING" id="388413.ALPR1_21033"/>
<dbReference type="AlphaFoldDB" id="A3HY88"/>
<dbReference type="SUPFAM" id="SSF56935">
    <property type="entry name" value="Porins"/>
    <property type="match status" value="1"/>
</dbReference>
<keyword evidence="5" id="KW-0472">Membrane</keyword>
<name>A3HY88_9BACT</name>
<evidence type="ECO:0000313" key="11">
    <source>
        <dbReference type="Proteomes" id="UP000003919"/>
    </source>
</evidence>
<keyword evidence="6" id="KW-0998">Cell outer membrane</keyword>
<dbReference type="InterPro" id="IPR008969">
    <property type="entry name" value="CarboxyPept-like_regulatory"/>
</dbReference>
<dbReference type="EMBL" id="CM001023">
    <property type="protein sequence ID" value="EAZ81561.2"/>
    <property type="molecule type" value="Genomic_DNA"/>
</dbReference>
<protein>
    <submittedName>
        <fullName evidence="10">OmpA-related protein</fullName>
    </submittedName>
</protein>
<evidence type="ECO:0000256" key="3">
    <source>
        <dbReference type="ARBA" id="ARBA00022452"/>
    </source>
</evidence>
<dbReference type="EMBL" id="AAXU02000001">
    <property type="protein sequence ID" value="EAZ81561.2"/>
    <property type="molecule type" value="Genomic_DNA"/>
</dbReference>
<dbReference type="OrthoDB" id="9768147at2"/>
<evidence type="ECO:0000256" key="7">
    <source>
        <dbReference type="SAM" id="MobiDB-lite"/>
    </source>
</evidence>
<evidence type="ECO:0000256" key="4">
    <source>
        <dbReference type="ARBA" id="ARBA00022692"/>
    </source>
</evidence>
<evidence type="ECO:0000256" key="8">
    <source>
        <dbReference type="SAM" id="SignalP"/>
    </source>
</evidence>
<feature type="domain" description="TonB-dependent transporter Oar-like beta-barrel" evidence="9">
    <location>
        <begin position="238"/>
        <end position="1049"/>
    </location>
</feature>
<gene>
    <name evidence="10" type="ORF">ALPR1_21033</name>
</gene>
<dbReference type="SUPFAM" id="SSF49464">
    <property type="entry name" value="Carboxypeptidase regulatory domain-like"/>
    <property type="match status" value="1"/>
</dbReference>
<keyword evidence="4" id="KW-0812">Transmembrane</keyword>
<keyword evidence="11" id="KW-1185">Reference proteome</keyword>
<dbReference type="GO" id="GO:0009279">
    <property type="term" value="C:cell outer membrane"/>
    <property type="evidence" value="ECO:0007669"/>
    <property type="project" value="UniProtKB-SubCell"/>
</dbReference>
<reference evidence="10 11" key="1">
    <citation type="journal article" date="2011" name="J. Bacteriol.">
        <title>Complete genome sequence of Algoriphagus sp. PR1, bacterial prey of a colony-forming choanoflagellate.</title>
        <authorList>
            <person name="Alegado R.A."/>
            <person name="Ferriera S."/>
            <person name="Nusbaum C."/>
            <person name="Young S.K."/>
            <person name="Zeng Q."/>
            <person name="Imamovic A."/>
            <person name="Fairclough S.R."/>
            <person name="King N."/>
        </authorList>
    </citation>
    <scope>NUCLEOTIDE SEQUENCE [LARGE SCALE GENOMIC DNA]</scope>
    <source>
        <strain evidence="10 11">PR1</strain>
    </source>
</reference>
<dbReference type="InterPro" id="IPR039426">
    <property type="entry name" value="TonB-dep_rcpt-like"/>
</dbReference>
<comment type="caution">
    <text evidence="10">The sequence shown here is derived from an EMBL/GenBank/DDBJ whole genome shotgun (WGS) entry which is preliminary data.</text>
</comment>
<dbReference type="Gene3D" id="2.170.130.10">
    <property type="entry name" value="TonB-dependent receptor, plug domain"/>
    <property type="match status" value="1"/>
</dbReference>
<dbReference type="GO" id="GO:0044718">
    <property type="term" value="P:siderophore transmembrane transport"/>
    <property type="evidence" value="ECO:0007669"/>
    <property type="project" value="TreeGrafter"/>
</dbReference>
<keyword evidence="3" id="KW-1134">Transmembrane beta strand</keyword>
<feature type="signal peptide" evidence="8">
    <location>
        <begin position="1"/>
        <end position="24"/>
    </location>
</feature>
<dbReference type="InterPro" id="IPR036942">
    <property type="entry name" value="Beta-barrel_TonB_sf"/>
</dbReference>
<feature type="chain" id="PRO_5002653503" evidence="8">
    <location>
        <begin position="25"/>
        <end position="1113"/>
    </location>
</feature>
<evidence type="ECO:0000259" key="9">
    <source>
        <dbReference type="Pfam" id="PF25183"/>
    </source>
</evidence>
<dbReference type="RefSeq" id="WP_008203439.1">
    <property type="nucleotide sequence ID" value="NZ_CM001023.1"/>
</dbReference>
<evidence type="ECO:0000256" key="2">
    <source>
        <dbReference type="ARBA" id="ARBA00022448"/>
    </source>
</evidence>
<dbReference type="PANTHER" id="PTHR30069:SF46">
    <property type="entry name" value="OAR PROTEIN"/>
    <property type="match status" value="1"/>
</dbReference>
<comment type="subcellular location">
    <subcellularLocation>
        <location evidence="1">Cell outer membrane</location>
        <topology evidence="1">Multi-pass membrane protein</topology>
    </subcellularLocation>
</comment>
<feature type="region of interest" description="Disordered" evidence="7">
    <location>
        <begin position="392"/>
        <end position="414"/>
    </location>
</feature>
<evidence type="ECO:0000256" key="5">
    <source>
        <dbReference type="ARBA" id="ARBA00023136"/>
    </source>
</evidence>
<dbReference type="HOGENOM" id="CLU_006298_1_0_10"/>
<dbReference type="InterPro" id="IPR037066">
    <property type="entry name" value="Plug_dom_sf"/>
</dbReference>
<proteinExistence type="predicted"/>
<keyword evidence="8" id="KW-0732">Signal</keyword>
<dbReference type="Pfam" id="PF13620">
    <property type="entry name" value="CarboxypepD_reg"/>
    <property type="match status" value="1"/>
</dbReference>
<organism evidence="10 11">
    <name type="scientific">Algoriphagus machipongonensis</name>
    <dbReference type="NCBI Taxonomy" id="388413"/>
    <lineage>
        <taxon>Bacteria</taxon>
        <taxon>Pseudomonadati</taxon>
        <taxon>Bacteroidota</taxon>
        <taxon>Cytophagia</taxon>
        <taxon>Cytophagales</taxon>
        <taxon>Cyclobacteriaceae</taxon>
        <taxon>Algoriphagus</taxon>
    </lineage>
</organism>
<dbReference type="PANTHER" id="PTHR30069">
    <property type="entry name" value="TONB-DEPENDENT OUTER MEMBRANE RECEPTOR"/>
    <property type="match status" value="1"/>
</dbReference>
<dbReference type="Gene3D" id="2.60.40.1120">
    <property type="entry name" value="Carboxypeptidase-like, regulatory domain"/>
    <property type="match status" value="1"/>
</dbReference>
<dbReference type="Gene3D" id="2.40.170.20">
    <property type="entry name" value="TonB-dependent receptor, beta-barrel domain"/>
    <property type="match status" value="1"/>
</dbReference>
<dbReference type="eggNOG" id="COG4771">
    <property type="taxonomic scope" value="Bacteria"/>
</dbReference>
<dbReference type="GO" id="GO:0015344">
    <property type="term" value="F:siderophore uptake transmembrane transporter activity"/>
    <property type="evidence" value="ECO:0007669"/>
    <property type="project" value="TreeGrafter"/>
</dbReference>
<feature type="compositionally biased region" description="Polar residues" evidence="7">
    <location>
        <begin position="392"/>
        <end position="401"/>
    </location>
</feature>
<dbReference type="Proteomes" id="UP000003919">
    <property type="component" value="Chromosome"/>
</dbReference>
<dbReference type="Pfam" id="PF25183">
    <property type="entry name" value="OMP_b-brl_4"/>
    <property type="match status" value="1"/>
</dbReference>
<accession>A3HY88</accession>